<accession>A0A839RQ01</accession>
<dbReference type="Pfam" id="PF20239">
    <property type="entry name" value="DUF6596"/>
    <property type="match status" value="1"/>
</dbReference>
<dbReference type="PANTHER" id="PTHR47756:SF2">
    <property type="entry name" value="BLL6612 PROTEIN"/>
    <property type="match status" value="1"/>
</dbReference>
<dbReference type="InterPro" id="IPR013325">
    <property type="entry name" value="RNA_pol_sigma_r2"/>
</dbReference>
<dbReference type="Pfam" id="PF08281">
    <property type="entry name" value="Sigma70_r4_2"/>
    <property type="match status" value="1"/>
</dbReference>
<dbReference type="Gene3D" id="1.10.1740.10">
    <property type="match status" value="1"/>
</dbReference>
<evidence type="ECO:0000259" key="7">
    <source>
        <dbReference type="Pfam" id="PF08281"/>
    </source>
</evidence>
<dbReference type="Pfam" id="PF04542">
    <property type="entry name" value="Sigma70_r2"/>
    <property type="match status" value="1"/>
</dbReference>
<name>A0A839RQ01_9ACTN</name>
<dbReference type="PANTHER" id="PTHR47756">
    <property type="entry name" value="BLL6612 PROTEIN-RELATED"/>
    <property type="match status" value="1"/>
</dbReference>
<dbReference type="InterPro" id="IPR014284">
    <property type="entry name" value="RNA_pol_sigma-70_dom"/>
</dbReference>
<keyword evidence="3" id="KW-0731">Sigma factor</keyword>
<evidence type="ECO:0000313" key="9">
    <source>
        <dbReference type="EMBL" id="MBB3038298.1"/>
    </source>
</evidence>
<keyword evidence="2" id="KW-0805">Transcription regulation</keyword>
<feature type="domain" description="RNA polymerase sigma-70 region 2" evidence="6">
    <location>
        <begin position="15"/>
        <end position="79"/>
    </location>
</feature>
<dbReference type="RefSeq" id="WP_232322844.1">
    <property type="nucleotide sequence ID" value="NZ_BDDI01000001.1"/>
</dbReference>
<evidence type="ECO:0000256" key="3">
    <source>
        <dbReference type="ARBA" id="ARBA00023082"/>
    </source>
</evidence>
<evidence type="ECO:0000259" key="6">
    <source>
        <dbReference type="Pfam" id="PF04542"/>
    </source>
</evidence>
<evidence type="ECO:0000259" key="8">
    <source>
        <dbReference type="Pfam" id="PF20239"/>
    </source>
</evidence>
<dbReference type="NCBIfam" id="TIGR02937">
    <property type="entry name" value="sigma70-ECF"/>
    <property type="match status" value="1"/>
</dbReference>
<comment type="similarity">
    <text evidence="1">Belongs to the sigma-70 factor family. ECF subfamily.</text>
</comment>
<dbReference type="GO" id="GO:0006352">
    <property type="term" value="P:DNA-templated transcription initiation"/>
    <property type="evidence" value="ECO:0007669"/>
    <property type="project" value="InterPro"/>
</dbReference>
<dbReference type="InterPro" id="IPR013324">
    <property type="entry name" value="RNA_pol_sigma_r3/r4-like"/>
</dbReference>
<evidence type="ECO:0000256" key="5">
    <source>
        <dbReference type="ARBA" id="ARBA00023163"/>
    </source>
</evidence>
<evidence type="ECO:0000256" key="4">
    <source>
        <dbReference type="ARBA" id="ARBA00023125"/>
    </source>
</evidence>
<evidence type="ECO:0000256" key="2">
    <source>
        <dbReference type="ARBA" id="ARBA00023015"/>
    </source>
</evidence>
<comment type="caution">
    <text evidence="9">The sequence shown here is derived from an EMBL/GenBank/DDBJ whole genome shotgun (WGS) entry which is preliminary data.</text>
</comment>
<dbReference type="AlphaFoldDB" id="A0A839RQ01"/>
<dbReference type="GO" id="GO:0003677">
    <property type="term" value="F:DNA binding"/>
    <property type="evidence" value="ECO:0007669"/>
    <property type="project" value="UniProtKB-KW"/>
</dbReference>
<dbReference type="InterPro" id="IPR007627">
    <property type="entry name" value="RNA_pol_sigma70_r2"/>
</dbReference>
<evidence type="ECO:0000256" key="1">
    <source>
        <dbReference type="ARBA" id="ARBA00010641"/>
    </source>
</evidence>
<dbReference type="InterPro" id="IPR046531">
    <property type="entry name" value="DUF6596"/>
</dbReference>
<evidence type="ECO:0000313" key="10">
    <source>
        <dbReference type="Proteomes" id="UP000567922"/>
    </source>
</evidence>
<feature type="domain" description="DUF6596" evidence="8">
    <location>
        <begin position="192"/>
        <end position="291"/>
    </location>
</feature>
<feature type="domain" description="RNA polymerase sigma factor 70 region 4 type 2" evidence="7">
    <location>
        <begin position="125"/>
        <end position="174"/>
    </location>
</feature>
<reference evidence="9 10" key="1">
    <citation type="submission" date="2020-08" db="EMBL/GenBank/DDBJ databases">
        <title>Sequencing the genomes of 1000 actinobacteria strains.</title>
        <authorList>
            <person name="Klenk H.-P."/>
        </authorList>
    </citation>
    <scope>NUCLEOTIDE SEQUENCE [LARGE SCALE GENOMIC DNA]</scope>
    <source>
        <strain evidence="9 10">DSM 45258</strain>
    </source>
</reference>
<dbReference type="InterPro" id="IPR036388">
    <property type="entry name" value="WH-like_DNA-bd_sf"/>
</dbReference>
<sequence>MAAGAIHETVEAIWRMESPRIIAILARTVNDVGLAEDLAADAVIDALDQWPQTGIPASPAAWLTVTAKRRAVDRIRRDRNLRLKYKSIAAELATWAAAVSDGGFAEAEAELDDDIGDELLRVVFTACHPVLSVPARTALTLKVAAGLQTGEIARAYLVPEATIAQRIVRAKRKLQKEGVRFEPPRAADFAERLAAVLEVVYLVFNEGYTATSGDDLMRPQLCEDAIRMAQRLASLLPNEPEVLGLAALLDFQGSRTRTRIDENGDIVRLADQTRTKWDRLLIRRGMRTLYQTRHVTSEPGPYQLQAAIAACHARALRASDTDWVRIAALYTRLLEVEPSPIVALNRAVAFGMAFGPVNGLRLVDEIAGIPALEGYHLVPTVRAEMLARLGQDSEARAEFRRAAGMTANERERRELLRRAL</sequence>
<gene>
    <name evidence="9" type="ORF">FHU29_002747</name>
</gene>
<dbReference type="Gene3D" id="1.10.10.10">
    <property type="entry name" value="Winged helix-like DNA-binding domain superfamily/Winged helix DNA-binding domain"/>
    <property type="match status" value="1"/>
</dbReference>
<keyword evidence="4" id="KW-0238">DNA-binding</keyword>
<organism evidence="9 10">
    <name type="scientific">Hoyosella altamirensis</name>
    <dbReference type="NCBI Taxonomy" id="616997"/>
    <lineage>
        <taxon>Bacteria</taxon>
        <taxon>Bacillati</taxon>
        <taxon>Actinomycetota</taxon>
        <taxon>Actinomycetes</taxon>
        <taxon>Mycobacteriales</taxon>
        <taxon>Hoyosellaceae</taxon>
        <taxon>Hoyosella</taxon>
    </lineage>
</organism>
<proteinExistence type="inferred from homology"/>
<dbReference type="InterPro" id="IPR013249">
    <property type="entry name" value="RNA_pol_sigma70_r4_t2"/>
</dbReference>
<dbReference type="GO" id="GO:0016987">
    <property type="term" value="F:sigma factor activity"/>
    <property type="evidence" value="ECO:0007669"/>
    <property type="project" value="UniProtKB-KW"/>
</dbReference>
<dbReference type="SUPFAM" id="SSF88946">
    <property type="entry name" value="Sigma2 domain of RNA polymerase sigma factors"/>
    <property type="match status" value="1"/>
</dbReference>
<protein>
    <submittedName>
        <fullName evidence="9">RNA polymerase sigma factor (Sigma-70 family)</fullName>
    </submittedName>
</protein>
<dbReference type="SUPFAM" id="SSF88659">
    <property type="entry name" value="Sigma3 and sigma4 domains of RNA polymerase sigma factors"/>
    <property type="match status" value="1"/>
</dbReference>
<keyword evidence="5" id="KW-0804">Transcription</keyword>
<dbReference type="Proteomes" id="UP000567922">
    <property type="component" value="Unassembled WGS sequence"/>
</dbReference>
<dbReference type="EMBL" id="JACHWS010000002">
    <property type="protein sequence ID" value="MBB3038298.1"/>
    <property type="molecule type" value="Genomic_DNA"/>
</dbReference>
<keyword evidence="10" id="KW-1185">Reference proteome</keyword>